<feature type="compositionally biased region" description="Basic and acidic residues" evidence="1">
    <location>
        <begin position="155"/>
        <end position="173"/>
    </location>
</feature>
<name>A0AAJ6MUB7_9PSED</name>
<dbReference type="InterPro" id="IPR045398">
    <property type="entry name" value="DUF6515"/>
</dbReference>
<protein>
    <submittedName>
        <fullName evidence="3">DUF6515 family protein</fullName>
    </submittedName>
</protein>
<evidence type="ECO:0000256" key="1">
    <source>
        <dbReference type="SAM" id="MobiDB-lite"/>
    </source>
</evidence>
<dbReference type="RefSeq" id="WP_310792334.1">
    <property type="nucleotide sequence ID" value="NZ_CP134081.1"/>
</dbReference>
<proteinExistence type="predicted"/>
<organism evidence="3 4">
    <name type="scientific">Pseudomonas coleopterorum</name>
    <dbReference type="NCBI Taxonomy" id="1605838"/>
    <lineage>
        <taxon>Bacteria</taxon>
        <taxon>Pseudomonadati</taxon>
        <taxon>Pseudomonadota</taxon>
        <taxon>Gammaproteobacteria</taxon>
        <taxon>Pseudomonadales</taxon>
        <taxon>Pseudomonadaceae</taxon>
        <taxon>Pseudomonas</taxon>
    </lineage>
</organism>
<feature type="signal peptide" evidence="2">
    <location>
        <begin position="1"/>
        <end position="24"/>
    </location>
</feature>
<dbReference type="Pfam" id="PF20125">
    <property type="entry name" value="DUF6515"/>
    <property type="match status" value="1"/>
</dbReference>
<evidence type="ECO:0000313" key="3">
    <source>
        <dbReference type="EMBL" id="WNC10498.1"/>
    </source>
</evidence>
<evidence type="ECO:0000313" key="4">
    <source>
        <dbReference type="Proteomes" id="UP001258207"/>
    </source>
</evidence>
<sequence length="354" mass="39133">MKSPLWRLAGVAALCLAVGVPAYAEGPQDQLRGSSNGGQRGPGGGNAGPGQQPGGGQYRPQPGGNQGQWQGRPVQGNQGQWQGRPVQGNQGQWQGRPGGNPNQWQGNRPEQGRPEEGRPEQGRPEGGQQDNRPPIIGKPDEVRQTQAPLRGSYPDLRRDNDRRWEGGRDRWPGEHGGGWGPGPQYRPGQVIDRFPGQNYRVPYRGQDYYYSGGYWYRPQGPRYVVIEPPRGVRVRVLPDYAQRMWIGSSVFFVAAGTYYQWVDNTQEYVVVNPPVNASLPQPAPTLTSYDVAAYPAQGQSPQQIAQDQYECKRWAVEQSRFDPASATYAPSPEVVSVYRQSLANCFASRGYTVN</sequence>
<feature type="chain" id="PRO_5042497893" evidence="2">
    <location>
        <begin position="25"/>
        <end position="354"/>
    </location>
</feature>
<dbReference type="EMBL" id="CP134081">
    <property type="protein sequence ID" value="WNC10498.1"/>
    <property type="molecule type" value="Genomic_DNA"/>
</dbReference>
<feature type="compositionally biased region" description="Polar residues" evidence="1">
    <location>
        <begin position="75"/>
        <end position="93"/>
    </location>
</feature>
<accession>A0AAJ6MUB7</accession>
<reference evidence="3" key="1">
    <citation type="submission" date="2023-09" db="EMBL/GenBank/DDBJ databases">
        <title>First report of Pseudomonas coleopterorum DJ13 causing leaf spot on Rhododendron pulchrum Sweet in China.</title>
        <authorList>
            <person name="Zhang Y."/>
        </authorList>
    </citation>
    <scope>NUCLEOTIDE SEQUENCE</scope>
    <source>
        <strain evidence="3">DJ13</strain>
    </source>
</reference>
<feature type="compositionally biased region" description="Low complexity" evidence="1">
    <location>
        <begin position="58"/>
        <end position="73"/>
    </location>
</feature>
<feature type="region of interest" description="Disordered" evidence="1">
    <location>
        <begin position="26"/>
        <end position="184"/>
    </location>
</feature>
<dbReference type="AlphaFoldDB" id="A0AAJ6MUB7"/>
<dbReference type="Proteomes" id="UP001258207">
    <property type="component" value="Chromosome"/>
</dbReference>
<feature type="compositionally biased region" description="Gly residues" evidence="1">
    <location>
        <begin position="35"/>
        <end position="57"/>
    </location>
</feature>
<gene>
    <name evidence="3" type="ORF">RI108_03450</name>
</gene>
<evidence type="ECO:0000256" key="2">
    <source>
        <dbReference type="SAM" id="SignalP"/>
    </source>
</evidence>
<feature type="compositionally biased region" description="Basic and acidic residues" evidence="1">
    <location>
        <begin position="110"/>
        <end position="123"/>
    </location>
</feature>
<keyword evidence="2" id="KW-0732">Signal</keyword>